<dbReference type="AlphaFoldDB" id="A0A7K3M4N2"/>
<evidence type="ECO:0000313" key="5">
    <source>
        <dbReference type="EMBL" id="NDL58273.1"/>
    </source>
</evidence>
<evidence type="ECO:0000256" key="1">
    <source>
        <dbReference type="ARBA" id="ARBA00006754"/>
    </source>
</evidence>
<accession>A0A7K3M4N2</accession>
<dbReference type="Pfam" id="PF07905">
    <property type="entry name" value="PucR"/>
    <property type="match status" value="1"/>
</dbReference>
<dbReference type="Pfam" id="PF17853">
    <property type="entry name" value="GGDEF_2"/>
    <property type="match status" value="1"/>
</dbReference>
<dbReference type="InterPro" id="IPR042070">
    <property type="entry name" value="PucR_C-HTH_sf"/>
</dbReference>
<comment type="caution">
    <text evidence="5">The sequence shown here is derived from an EMBL/GenBank/DDBJ whole genome shotgun (WGS) entry which is preliminary data.</text>
</comment>
<evidence type="ECO:0000259" key="4">
    <source>
        <dbReference type="Pfam" id="PF17853"/>
    </source>
</evidence>
<dbReference type="PANTHER" id="PTHR33744:SF1">
    <property type="entry name" value="DNA-BINDING TRANSCRIPTIONAL ACTIVATOR ADER"/>
    <property type="match status" value="1"/>
</dbReference>
<dbReference type="InterPro" id="IPR051448">
    <property type="entry name" value="CdaR-like_regulators"/>
</dbReference>
<comment type="similarity">
    <text evidence="1">Belongs to the CdaR family.</text>
</comment>
<gene>
    <name evidence="5" type="ORF">F7O44_14450</name>
</gene>
<dbReference type="Gene3D" id="1.10.10.2840">
    <property type="entry name" value="PucR C-terminal helix-turn-helix domain"/>
    <property type="match status" value="1"/>
</dbReference>
<dbReference type="InterPro" id="IPR025736">
    <property type="entry name" value="PucR_C-HTH_dom"/>
</dbReference>
<protein>
    <submittedName>
        <fullName evidence="5">PucR family transcriptional regulator</fullName>
    </submittedName>
</protein>
<proteinExistence type="inferred from homology"/>
<feature type="domain" description="Purine catabolism PurC-like" evidence="2">
    <location>
        <begin position="7"/>
        <end position="127"/>
    </location>
</feature>
<feature type="domain" description="CdaR GGDEF-like" evidence="4">
    <location>
        <begin position="288"/>
        <end position="422"/>
    </location>
</feature>
<dbReference type="InterPro" id="IPR012914">
    <property type="entry name" value="PucR_dom"/>
</dbReference>
<dbReference type="RefSeq" id="WP_162450940.1">
    <property type="nucleotide sequence ID" value="NZ_WLZY01000004.1"/>
</dbReference>
<dbReference type="Proteomes" id="UP000460435">
    <property type="component" value="Unassembled WGS sequence"/>
</dbReference>
<evidence type="ECO:0000313" key="6">
    <source>
        <dbReference type="Proteomes" id="UP000460435"/>
    </source>
</evidence>
<organism evidence="5 6">
    <name type="scientific">Phytoactinopolyspora mesophila</name>
    <dbReference type="NCBI Taxonomy" id="2650750"/>
    <lineage>
        <taxon>Bacteria</taxon>
        <taxon>Bacillati</taxon>
        <taxon>Actinomycetota</taxon>
        <taxon>Actinomycetes</taxon>
        <taxon>Jiangellales</taxon>
        <taxon>Jiangellaceae</taxon>
        <taxon>Phytoactinopolyspora</taxon>
    </lineage>
</organism>
<dbReference type="InterPro" id="IPR041522">
    <property type="entry name" value="CdaR_GGDEF"/>
</dbReference>
<feature type="domain" description="PucR C-terminal helix-turn-helix" evidence="3">
    <location>
        <begin position="476"/>
        <end position="534"/>
    </location>
</feature>
<dbReference type="EMBL" id="WLZY01000004">
    <property type="protein sequence ID" value="NDL58273.1"/>
    <property type="molecule type" value="Genomic_DNA"/>
</dbReference>
<evidence type="ECO:0000259" key="3">
    <source>
        <dbReference type="Pfam" id="PF13556"/>
    </source>
</evidence>
<reference evidence="5 6" key="1">
    <citation type="submission" date="2019-11" db="EMBL/GenBank/DDBJ databases">
        <authorList>
            <person name="Li X.-J."/>
            <person name="Feng X.-M."/>
        </authorList>
    </citation>
    <scope>NUCLEOTIDE SEQUENCE [LARGE SCALE GENOMIC DNA]</scope>
    <source>
        <strain evidence="5 6">XMNu-373</strain>
    </source>
</reference>
<name>A0A7K3M4N2_9ACTN</name>
<keyword evidence="6" id="KW-1185">Reference proteome</keyword>
<evidence type="ECO:0000259" key="2">
    <source>
        <dbReference type="Pfam" id="PF07905"/>
    </source>
</evidence>
<sequence length="542" mass="57784">MLPTVAEVLALPAMRRGAPQVVAGSNGLTKSVRWAHSAELSDIAHLLRGGELLMTTGIALPSDDTELAGYANGLASVGVSGLVVELGRRWRSALPPALVDACDHAGLPLITLSREAAFVTITQAVGELVVDSQLEELRTTERVHETFTELSVAGAGISEILAEVARLSGLPVILESIKHQVLGYDAAHEPARELLAEWAKRSRAVESTERTTYHQPEGWLVTIVGARGDNWGRLVLVSPEPPPRRHLVLLERAASTLALHRLLARDRESLERQTHRTLLAALSTSTPPDADVVDRCADAGVPLHARKLIGLAVLPHAGDAAPPATLTAQELVRDLAEATAGAARTSRVAALVAVTSDNVVGCLLSLSPTDDDRALVDSFAADIHRAAIELPRGLPVLVAAGTPVDGAGMAWRTLTEARQVASAAGRTSANRSCHRLHDVHLRGLLHVMIDDERLTAFTERELAALNTHDNKHGGTLLASLRTFVDHGGNKTAAAAASHLSRPAYYERLARIERILNVDLSDPETVTSLHVAILAQEILGRQL</sequence>
<dbReference type="Pfam" id="PF13556">
    <property type="entry name" value="HTH_30"/>
    <property type="match status" value="1"/>
</dbReference>
<dbReference type="PANTHER" id="PTHR33744">
    <property type="entry name" value="CARBOHYDRATE DIACID REGULATOR"/>
    <property type="match status" value="1"/>
</dbReference>